<reference evidence="6" key="1">
    <citation type="journal article" date="2018" name="Genome Announc.">
        <title>Draft Genome Sequence of the Nitrogen-Fixing and Hormogonia-Inducing Cyanobacterium Nostoc cycadae Strain WK-1, Isolated from the Coralloid Roots of Cycas revoluta.</title>
        <authorList>
            <person name="Kanesaki Y."/>
            <person name="Hirose M."/>
            <person name="Hirose Y."/>
            <person name="Fujisawa T."/>
            <person name="Nakamura Y."/>
            <person name="Watanabe S."/>
            <person name="Matsunaga S."/>
            <person name="Uchida H."/>
            <person name="Murakami A."/>
        </authorList>
    </citation>
    <scope>NUCLEOTIDE SEQUENCE [LARGE SCALE GENOMIC DNA]</scope>
    <source>
        <strain evidence="6">WK-1</strain>
    </source>
</reference>
<dbReference type="InterPro" id="IPR017395">
    <property type="entry name" value="Chlorophyllase-like"/>
</dbReference>
<dbReference type="InterPro" id="IPR010802">
    <property type="entry name" value="DUF1400"/>
</dbReference>
<accession>A0A2H6LDT5</accession>
<dbReference type="InterPro" id="IPR029058">
    <property type="entry name" value="AB_hydrolase_fold"/>
</dbReference>
<dbReference type="EMBL" id="BDGE01000019">
    <property type="protein sequence ID" value="GBE91296.1"/>
    <property type="molecule type" value="Genomic_DNA"/>
</dbReference>
<dbReference type="Pfam" id="PF07224">
    <property type="entry name" value="Chlorophyllase"/>
    <property type="match status" value="1"/>
</dbReference>
<dbReference type="GO" id="GO:0003847">
    <property type="term" value="F:1-alkyl-2-acetylglycerophosphocholine esterase activity"/>
    <property type="evidence" value="ECO:0007669"/>
    <property type="project" value="TreeGrafter"/>
</dbReference>
<comment type="caution">
    <text evidence="5">The sequence shown here is derived from an EMBL/GenBank/DDBJ whole genome shotgun (WGS) entry which is preliminary data.</text>
</comment>
<dbReference type="SUPFAM" id="SSF53474">
    <property type="entry name" value="alpha/beta-Hydrolases"/>
    <property type="match status" value="1"/>
</dbReference>
<organism evidence="5 6">
    <name type="scientific">Nostoc cycadae WK-1</name>
    <dbReference type="NCBI Taxonomy" id="1861711"/>
    <lineage>
        <taxon>Bacteria</taxon>
        <taxon>Bacillati</taxon>
        <taxon>Cyanobacteriota</taxon>
        <taxon>Cyanophyceae</taxon>
        <taxon>Nostocales</taxon>
        <taxon>Nostocaceae</taxon>
        <taxon>Nostoc</taxon>
    </lineage>
</organism>
<name>A0A2H6LDT5_9NOSO</name>
<evidence type="ECO:0000313" key="6">
    <source>
        <dbReference type="Proteomes" id="UP000236527"/>
    </source>
</evidence>
<sequence>MRSALILAVAEPDGLTLLNLLRKYPAKNIRIDLESSLNIATELENLVKATNQAIAIVTQRSNLEAITIPKPSNFSQLADLQKPGSLKSQKYTLNYFDSTRNRPLLTDIYLPNLLLPAPLIVISHGLGTDNSNFQYLATHLASYGFAVVVPQHPESNTQQLRSLIQVQETELFTPDEFQNRPLDIKYILDQLEKGNKSDTRIKGKLNLQQIGVVGHSLGGYTALALAGAKINFAQLKQDCTTKALHQTWNMSLLFQCRALAIPNQSANYNLQDNRIKAAIAINPVTSSIFGKASLSQIKTPVMIFASSNDIVAPAIFEQILPFAWFTNSQKYLVTLVGGTHFSAIGDGNSTSGQIPLPTDIVGDVLQTRRYINAFSLPFFQTYIAKKPQYLSYLHPAYAQKISSPTLGLNLVQSLSTVELFQVISADFDNTKHLKKTSLLHS</sequence>
<dbReference type="AlphaFoldDB" id="A0A2H6LDT5"/>
<evidence type="ECO:0000313" key="5">
    <source>
        <dbReference type="EMBL" id="GBE91296.1"/>
    </source>
</evidence>
<keyword evidence="6" id="KW-1185">Reference proteome</keyword>
<dbReference type="Gene3D" id="3.40.50.1820">
    <property type="entry name" value="alpha/beta hydrolase"/>
    <property type="match status" value="1"/>
</dbReference>
<keyword evidence="2" id="KW-0442">Lipid degradation</keyword>
<dbReference type="PANTHER" id="PTHR10272">
    <property type="entry name" value="PLATELET-ACTIVATING FACTOR ACETYLHYDROLASE"/>
    <property type="match status" value="1"/>
</dbReference>
<dbReference type="Proteomes" id="UP000236527">
    <property type="component" value="Unassembled WGS sequence"/>
</dbReference>
<evidence type="ECO:0000256" key="1">
    <source>
        <dbReference type="ARBA" id="ARBA00022801"/>
    </source>
</evidence>
<dbReference type="RefSeq" id="WP_245894829.1">
    <property type="nucleotide sequence ID" value="NZ_DF978423.1"/>
</dbReference>
<protein>
    <recommendedName>
        <fullName evidence="4">DUF1400 domain-containing protein</fullName>
    </recommendedName>
</protein>
<dbReference type="Pfam" id="PF07176">
    <property type="entry name" value="DUF1400"/>
    <property type="match status" value="1"/>
</dbReference>
<dbReference type="PANTHER" id="PTHR10272:SF13">
    <property type="entry name" value="POLY(ETHYLENE TEREPHTHALATE) HYDROLASE"/>
    <property type="match status" value="1"/>
</dbReference>
<evidence type="ECO:0000256" key="2">
    <source>
        <dbReference type="ARBA" id="ARBA00022963"/>
    </source>
</evidence>
<proteinExistence type="predicted"/>
<keyword evidence="3" id="KW-0443">Lipid metabolism</keyword>
<evidence type="ECO:0000259" key="4">
    <source>
        <dbReference type="Pfam" id="PF07176"/>
    </source>
</evidence>
<dbReference type="GO" id="GO:0016042">
    <property type="term" value="P:lipid catabolic process"/>
    <property type="evidence" value="ECO:0007669"/>
    <property type="project" value="UniProtKB-KW"/>
</dbReference>
<evidence type="ECO:0000256" key="3">
    <source>
        <dbReference type="ARBA" id="ARBA00023098"/>
    </source>
</evidence>
<feature type="domain" description="DUF1400" evidence="4">
    <location>
        <begin position="1"/>
        <end position="32"/>
    </location>
</feature>
<gene>
    <name evidence="5" type="ORF">NCWK1_1020</name>
</gene>
<keyword evidence="1" id="KW-0378">Hydrolase</keyword>